<feature type="region of interest" description="Disordered" evidence="1">
    <location>
        <begin position="389"/>
        <end position="424"/>
    </location>
</feature>
<feature type="domain" description="T6SS Phospholipase effector Tle1-like catalytic" evidence="2">
    <location>
        <begin position="11"/>
        <end position="291"/>
    </location>
</feature>
<dbReference type="EMBL" id="KL197710">
    <property type="protein sequence ID" value="KDQ63600.1"/>
    <property type="molecule type" value="Genomic_DNA"/>
</dbReference>
<protein>
    <recommendedName>
        <fullName evidence="2">T6SS Phospholipase effector Tle1-like catalytic domain-containing protein</fullName>
    </recommendedName>
</protein>
<feature type="compositionally biased region" description="Polar residues" evidence="1">
    <location>
        <begin position="408"/>
        <end position="423"/>
    </location>
</feature>
<proteinExistence type="predicted"/>
<sequence>MSGRLPHRPAKRLIVCCDGTWQDGMTMNKTWKYTNILRLARTINHEDDRFNPPIPQIVFYQSGIGSEQNFWSEYVDGATGAGLGDKVQEAYAFIAHNYHPGDEIYLFGFSRGAYTARMIADLIGEIGVMDRRDLDHFAEIFVACQERGKTNDPAKIAQLDATLAPWTSPLSPGRVNAGADSGVFTVKCVGVFDTVGSFGLPGELTLKSQKIRNVFGFKDTFLGEHVERAYHALALNETRKDFNCAKFYQTPNGRRKGQVLKQCWFAGSHADIGGGWEAHDLADLTLTWMVSNVGDMLSIDYKYLFTLPDPYKPWGNLPPHNPLSGIYTVAETIQRTIPTSTDDVTHETIHPSVLQQDSINATLQDNITNNPALVVPLAPLEEELRTRWPYRPGRKIPDESTHNVPKISGQSSAPQAASNNRPHSTPFEAVWERVQHHIAEKF</sequence>
<dbReference type="STRING" id="933084.A0A067QBQ7"/>
<accession>A0A067QBQ7</accession>
<gene>
    <name evidence="3" type="ORF">JAAARDRAFT_29622</name>
</gene>
<evidence type="ECO:0000256" key="1">
    <source>
        <dbReference type="SAM" id="MobiDB-lite"/>
    </source>
</evidence>
<dbReference type="InterPro" id="IPR029058">
    <property type="entry name" value="AB_hydrolase_fold"/>
</dbReference>
<organism evidence="3 4">
    <name type="scientific">Jaapia argillacea MUCL 33604</name>
    <dbReference type="NCBI Taxonomy" id="933084"/>
    <lineage>
        <taxon>Eukaryota</taxon>
        <taxon>Fungi</taxon>
        <taxon>Dikarya</taxon>
        <taxon>Basidiomycota</taxon>
        <taxon>Agaricomycotina</taxon>
        <taxon>Agaricomycetes</taxon>
        <taxon>Agaricomycetidae</taxon>
        <taxon>Jaapiales</taxon>
        <taxon>Jaapiaceae</taxon>
        <taxon>Jaapia</taxon>
    </lineage>
</organism>
<dbReference type="SUPFAM" id="SSF53474">
    <property type="entry name" value="alpha/beta-Hydrolases"/>
    <property type="match status" value="1"/>
</dbReference>
<evidence type="ECO:0000313" key="3">
    <source>
        <dbReference type="EMBL" id="KDQ63600.1"/>
    </source>
</evidence>
<dbReference type="HOGENOM" id="CLU_005049_3_1_1"/>
<dbReference type="PANTHER" id="PTHR33840">
    <property type="match status" value="1"/>
</dbReference>
<dbReference type="InterPro" id="IPR018712">
    <property type="entry name" value="Tle1-like_cat"/>
</dbReference>
<name>A0A067QBQ7_9AGAM</name>
<keyword evidence="4" id="KW-1185">Reference proteome</keyword>
<evidence type="ECO:0000313" key="4">
    <source>
        <dbReference type="Proteomes" id="UP000027265"/>
    </source>
</evidence>
<reference evidence="4" key="1">
    <citation type="journal article" date="2014" name="Proc. Natl. Acad. Sci. U.S.A.">
        <title>Extensive sampling of basidiomycete genomes demonstrates inadequacy of the white-rot/brown-rot paradigm for wood decay fungi.</title>
        <authorList>
            <person name="Riley R."/>
            <person name="Salamov A.A."/>
            <person name="Brown D.W."/>
            <person name="Nagy L.G."/>
            <person name="Floudas D."/>
            <person name="Held B.W."/>
            <person name="Levasseur A."/>
            <person name="Lombard V."/>
            <person name="Morin E."/>
            <person name="Otillar R."/>
            <person name="Lindquist E.A."/>
            <person name="Sun H."/>
            <person name="LaButti K.M."/>
            <person name="Schmutz J."/>
            <person name="Jabbour D."/>
            <person name="Luo H."/>
            <person name="Baker S.E."/>
            <person name="Pisabarro A.G."/>
            <person name="Walton J.D."/>
            <person name="Blanchette R.A."/>
            <person name="Henrissat B."/>
            <person name="Martin F."/>
            <person name="Cullen D."/>
            <person name="Hibbett D.S."/>
            <person name="Grigoriev I.V."/>
        </authorList>
    </citation>
    <scope>NUCLEOTIDE SEQUENCE [LARGE SCALE GENOMIC DNA]</scope>
    <source>
        <strain evidence="4">MUCL 33604</strain>
    </source>
</reference>
<dbReference type="PANTHER" id="PTHR33840:SF1">
    <property type="entry name" value="TLE1 PHOSPHOLIPASE DOMAIN-CONTAINING PROTEIN"/>
    <property type="match status" value="1"/>
</dbReference>
<dbReference type="AlphaFoldDB" id="A0A067QBQ7"/>
<dbReference type="Proteomes" id="UP000027265">
    <property type="component" value="Unassembled WGS sequence"/>
</dbReference>
<dbReference type="OrthoDB" id="3057168at2759"/>
<dbReference type="InParanoid" id="A0A067QBQ7"/>
<dbReference type="Pfam" id="PF09994">
    <property type="entry name" value="T6SS_Tle1-like_cat"/>
    <property type="match status" value="1"/>
</dbReference>
<evidence type="ECO:0000259" key="2">
    <source>
        <dbReference type="Pfam" id="PF09994"/>
    </source>
</evidence>